<proteinExistence type="inferred from homology"/>
<keyword evidence="5 6" id="KW-0804">Transcription</keyword>
<evidence type="ECO:0000256" key="1">
    <source>
        <dbReference type="ARBA" id="ARBA00008724"/>
    </source>
</evidence>
<evidence type="ECO:0000313" key="10">
    <source>
        <dbReference type="Proteomes" id="UP000069902"/>
    </source>
</evidence>
<organism evidence="9 10">
    <name type="scientific">Candidatus Protochlamydia naegleriophila</name>
    <dbReference type="NCBI Taxonomy" id="389348"/>
    <lineage>
        <taxon>Bacteria</taxon>
        <taxon>Pseudomonadati</taxon>
        <taxon>Chlamydiota</taxon>
        <taxon>Chlamydiia</taxon>
        <taxon>Parachlamydiales</taxon>
        <taxon>Parachlamydiaceae</taxon>
        <taxon>Candidatus Protochlamydia</taxon>
    </lineage>
</organism>
<keyword evidence="10" id="KW-1185">Reference proteome</keyword>
<evidence type="ECO:0000259" key="8">
    <source>
        <dbReference type="Pfam" id="PF20772"/>
    </source>
</evidence>
<evidence type="ECO:0000256" key="4">
    <source>
        <dbReference type="ARBA" id="ARBA00023125"/>
    </source>
</evidence>
<dbReference type="FunFam" id="1.10.10.200:FF:000002">
    <property type="entry name" value="Probable transcriptional regulatory protein CLM62_37755"/>
    <property type="match status" value="1"/>
</dbReference>
<reference evidence="10" key="1">
    <citation type="submission" date="2015-09" db="EMBL/GenBank/DDBJ databases">
        <authorList>
            <person name="Bertelli C."/>
        </authorList>
    </citation>
    <scope>NUCLEOTIDE SEQUENCE [LARGE SCALE GENOMIC DNA]</scope>
    <source>
        <strain evidence="10">KNic</strain>
    </source>
</reference>
<dbReference type="NCBIfam" id="NF009044">
    <property type="entry name" value="PRK12378.1"/>
    <property type="match status" value="1"/>
</dbReference>
<keyword evidence="2 6" id="KW-0963">Cytoplasm</keyword>
<evidence type="ECO:0000259" key="7">
    <source>
        <dbReference type="Pfam" id="PF01709"/>
    </source>
</evidence>
<feature type="domain" description="TACO1/YebC-like second and third" evidence="7">
    <location>
        <begin position="81"/>
        <end position="236"/>
    </location>
</feature>
<comment type="similarity">
    <text evidence="1 6">Belongs to the TACO1 family.</text>
</comment>
<dbReference type="AlphaFoldDB" id="A0A0U5K235"/>
<feature type="domain" description="TACO1/YebC-like N-terminal" evidence="8">
    <location>
        <begin position="5"/>
        <end position="75"/>
    </location>
</feature>
<dbReference type="InterPro" id="IPR048300">
    <property type="entry name" value="TACO1_YebC-like_2nd/3rd_dom"/>
</dbReference>
<evidence type="ECO:0000256" key="5">
    <source>
        <dbReference type="ARBA" id="ARBA00023163"/>
    </source>
</evidence>
<dbReference type="STRING" id="389348.PNK_0527"/>
<dbReference type="InParanoid" id="A0A0U5K235"/>
<dbReference type="HAMAP" id="MF_00693">
    <property type="entry name" value="Transcrip_reg_TACO1"/>
    <property type="match status" value="1"/>
</dbReference>
<dbReference type="FunCoup" id="A0A0U5K235">
    <property type="interactions" value="417"/>
</dbReference>
<accession>A0A0U5K235</accession>
<keyword evidence="3 6" id="KW-0805">Transcription regulation</keyword>
<dbReference type="Proteomes" id="UP000069902">
    <property type="component" value="Chromosome cPNK"/>
</dbReference>
<dbReference type="Pfam" id="PF20772">
    <property type="entry name" value="TACO1_YebC_N"/>
    <property type="match status" value="1"/>
</dbReference>
<dbReference type="EMBL" id="LN879502">
    <property type="protein sequence ID" value="CUI16155.1"/>
    <property type="molecule type" value="Genomic_DNA"/>
</dbReference>
<keyword evidence="4 6" id="KW-0238">DNA-binding</keyword>
<dbReference type="InterPro" id="IPR026564">
    <property type="entry name" value="Transcrip_reg_TACO1-like_dom3"/>
</dbReference>
<dbReference type="GO" id="GO:0003677">
    <property type="term" value="F:DNA binding"/>
    <property type="evidence" value="ECO:0007669"/>
    <property type="project" value="UniProtKB-UniRule"/>
</dbReference>
<dbReference type="Gene3D" id="3.30.70.980">
    <property type="match status" value="2"/>
</dbReference>
<protein>
    <recommendedName>
        <fullName evidence="6">Probable transcriptional regulatory protein PNK_0527</fullName>
    </recommendedName>
</protein>
<name>A0A0U5K235_9BACT</name>
<gene>
    <name evidence="9" type="ORF">PNK_0527</name>
</gene>
<sequence>MAGHSKWANIRHRKGKADAKKGKIFSRVAKEIISAVKLGGADMKNNPRLRLALQKARDANMPNENVERNIKKASSADQADYHEMTYELYGHGGVGIVVDVMTDNKNRISSDMRIATNKRGGTVATPGAVTFNFDRKGVLQISKKNAIEDELFLAATEAGAEDFEVGDETFIITTDPAHLYNVKEAINHLGFACEEAELEMIPKSYVECDVETAKENLALIEWLDELEDVDAVYHNMKIPDELQQDEE</sequence>
<dbReference type="SUPFAM" id="SSF75625">
    <property type="entry name" value="YebC-like"/>
    <property type="match status" value="1"/>
</dbReference>
<dbReference type="RefSeq" id="WP_032125110.1">
    <property type="nucleotide sequence ID" value="NZ_LN879502.1"/>
</dbReference>
<dbReference type="NCBIfam" id="TIGR01033">
    <property type="entry name" value="YebC/PmpR family DNA-binding transcriptional regulator"/>
    <property type="match status" value="1"/>
</dbReference>
<dbReference type="GO" id="GO:0005829">
    <property type="term" value="C:cytosol"/>
    <property type="evidence" value="ECO:0007669"/>
    <property type="project" value="TreeGrafter"/>
</dbReference>
<dbReference type="KEGG" id="pnl:PNK_0527"/>
<evidence type="ECO:0000256" key="3">
    <source>
        <dbReference type="ARBA" id="ARBA00023015"/>
    </source>
</evidence>
<dbReference type="InterPro" id="IPR049083">
    <property type="entry name" value="TACO1_YebC_N"/>
</dbReference>
<dbReference type="GO" id="GO:0006355">
    <property type="term" value="P:regulation of DNA-templated transcription"/>
    <property type="evidence" value="ECO:0007669"/>
    <property type="project" value="UniProtKB-UniRule"/>
</dbReference>
<dbReference type="PANTHER" id="PTHR12532">
    <property type="entry name" value="TRANSLATIONAL ACTIVATOR OF CYTOCHROME C OXIDASE 1"/>
    <property type="match status" value="1"/>
</dbReference>
<comment type="subcellular location">
    <subcellularLocation>
        <location evidence="6">Cytoplasm</location>
    </subcellularLocation>
</comment>
<dbReference type="Pfam" id="PF01709">
    <property type="entry name" value="Transcrip_reg"/>
    <property type="match status" value="1"/>
</dbReference>
<evidence type="ECO:0000313" key="9">
    <source>
        <dbReference type="EMBL" id="CUI16155.1"/>
    </source>
</evidence>
<dbReference type="InterPro" id="IPR002876">
    <property type="entry name" value="Transcrip_reg_TACO1-like"/>
</dbReference>
<dbReference type="NCBIfam" id="NF001030">
    <property type="entry name" value="PRK00110.1"/>
    <property type="match status" value="1"/>
</dbReference>
<dbReference type="InterPro" id="IPR017856">
    <property type="entry name" value="Integrase-like_N"/>
</dbReference>
<dbReference type="PATRIC" id="fig|389348.3.peg.581"/>
<dbReference type="InterPro" id="IPR029072">
    <property type="entry name" value="YebC-like"/>
</dbReference>
<dbReference type="Gene3D" id="1.10.10.200">
    <property type="match status" value="1"/>
</dbReference>
<dbReference type="PANTHER" id="PTHR12532:SF6">
    <property type="entry name" value="TRANSCRIPTIONAL REGULATORY PROTEIN YEBC-RELATED"/>
    <property type="match status" value="1"/>
</dbReference>
<evidence type="ECO:0000256" key="6">
    <source>
        <dbReference type="HAMAP-Rule" id="MF_00693"/>
    </source>
</evidence>
<evidence type="ECO:0000256" key="2">
    <source>
        <dbReference type="ARBA" id="ARBA00022490"/>
    </source>
</evidence>